<keyword evidence="1" id="KW-0732">Signal</keyword>
<dbReference type="RefSeq" id="WP_073609636.1">
    <property type="nucleotide sequence ID" value="NZ_MRCG01000013.1"/>
</dbReference>
<dbReference type="PANTHER" id="PTHR34041">
    <property type="entry name" value="PHOTOSYSTEM II REPAIR PROTEIN PSB27-H1, CHLOROPLASTIC"/>
    <property type="match status" value="1"/>
</dbReference>
<gene>
    <name evidence="1" type="primary">psb27</name>
    <name evidence="2" type="ORF">NIES30_17085</name>
</gene>
<dbReference type="OrthoDB" id="541086at2"/>
<dbReference type="InterPro" id="IPR038450">
    <property type="entry name" value="PSII_Psb27_sf"/>
</dbReference>
<keyword evidence="1" id="KW-0472">Membrane</keyword>
<organism evidence="2 3">
    <name type="scientific">Phormidium tenue NIES-30</name>
    <dbReference type="NCBI Taxonomy" id="549789"/>
    <lineage>
        <taxon>Bacteria</taxon>
        <taxon>Bacillati</taxon>
        <taxon>Cyanobacteriota</taxon>
        <taxon>Cyanophyceae</taxon>
        <taxon>Oscillatoriophycideae</taxon>
        <taxon>Oscillatoriales</taxon>
        <taxon>Oscillatoriaceae</taxon>
        <taxon>Phormidium</taxon>
    </lineage>
</organism>
<keyword evidence="3" id="KW-1185">Reference proteome</keyword>
<dbReference type="InterPro" id="IPR025585">
    <property type="entry name" value="PSII_Psb27"/>
</dbReference>
<dbReference type="GO" id="GO:0010207">
    <property type="term" value="P:photosystem II assembly"/>
    <property type="evidence" value="ECO:0007669"/>
    <property type="project" value="UniProtKB-UniRule"/>
</dbReference>
<reference evidence="2 3" key="1">
    <citation type="submission" date="2016-11" db="EMBL/GenBank/DDBJ databases">
        <title>Draft Genome Sequences of Nine Cyanobacterial Strains from Diverse Habitats.</title>
        <authorList>
            <person name="Zhu T."/>
            <person name="Hou S."/>
            <person name="Lu X."/>
            <person name="Hess W.R."/>
        </authorList>
    </citation>
    <scope>NUCLEOTIDE SEQUENCE [LARGE SCALE GENOMIC DNA]</scope>
    <source>
        <strain evidence="2 3">NIES-30</strain>
    </source>
</reference>
<comment type="subunit">
    <text evidence="1">Monomer. Forms a complex with a monomeric, partially assembled PSII. This is probably the complex in which D1 is assembled and/or replaced.</text>
</comment>
<evidence type="ECO:0000313" key="2">
    <source>
        <dbReference type="EMBL" id="OKH46409.1"/>
    </source>
</evidence>
<sequence>MKSLISRLLALVLVAVVGLTGCSAGTSGMLTGDYRQDTLMLVDSLRTSINLPDDDPAKVEAQAEAKSVISDFASRYRRDTSVANLSSFTTMRTALNAIAGHYSSYPNRPLPEKLKTRVEQELKQVESALKRGA</sequence>
<comment type="similarity">
    <text evidence="1">Belongs to the Psb27 family.</text>
</comment>
<dbReference type="GO" id="GO:0031977">
    <property type="term" value="C:thylakoid lumen"/>
    <property type="evidence" value="ECO:0007669"/>
    <property type="project" value="UniProtKB-UniRule"/>
</dbReference>
<dbReference type="Pfam" id="PF13326">
    <property type="entry name" value="PSII_Pbs27"/>
    <property type="match status" value="1"/>
</dbReference>
<dbReference type="EMBL" id="MRCG01000013">
    <property type="protein sequence ID" value="OKH46409.1"/>
    <property type="molecule type" value="Genomic_DNA"/>
</dbReference>
<protein>
    <recommendedName>
        <fullName evidence="1">Photosystem II lipoprotein Psb27</fullName>
    </recommendedName>
    <alternativeName>
        <fullName evidence="1">Photosystem II 11 kDa protein</fullName>
    </alternativeName>
</protein>
<accession>A0A1U7J2Q3</accession>
<dbReference type="STRING" id="549789.NIES30_17085"/>
<comment type="function">
    <text evidence="1">Plays a role in the repair and/or biogenesis of the calcium-manganese-oxide cluster on the lumenal face of the thylakoid membrane. Its presence in a photosystem II (PSII) preparation prevents binding of some small extrinsic subunits and thus assembly of calcium-manganese-oxide cluster.</text>
</comment>
<dbReference type="GO" id="GO:0031676">
    <property type="term" value="C:plasma membrane-derived thylakoid membrane"/>
    <property type="evidence" value="ECO:0007669"/>
    <property type="project" value="UniProtKB-SubCell"/>
</dbReference>
<evidence type="ECO:0000256" key="1">
    <source>
        <dbReference type="HAMAP-Rule" id="MF_01481"/>
    </source>
</evidence>
<keyword evidence="1" id="KW-0449">Lipoprotein</keyword>
<dbReference type="PANTHER" id="PTHR34041:SF1">
    <property type="entry name" value="PHOTOSYSTEM II REPAIR PROTEIN PSB27-H1, CHLOROPLASTIC"/>
    <property type="match status" value="1"/>
</dbReference>
<evidence type="ECO:0000313" key="3">
    <source>
        <dbReference type="Proteomes" id="UP000185557"/>
    </source>
</evidence>
<dbReference type="NCBIfam" id="TIGR03044">
    <property type="entry name" value="PS_II_psb27"/>
    <property type="match status" value="1"/>
</dbReference>
<proteinExistence type="inferred from homology"/>
<dbReference type="Proteomes" id="UP000185557">
    <property type="component" value="Unassembled WGS sequence"/>
</dbReference>
<keyword evidence="1" id="KW-0564">Palmitate</keyword>
<dbReference type="InterPro" id="IPR017488">
    <property type="entry name" value="PSII_Psb27_cyano_bac"/>
</dbReference>
<dbReference type="GO" id="GO:0010206">
    <property type="term" value="P:photosystem II repair"/>
    <property type="evidence" value="ECO:0007669"/>
    <property type="project" value="UniProtKB-UniRule"/>
</dbReference>
<name>A0A1U7J2Q3_9CYAN</name>
<comment type="caution">
    <text evidence="2">The sequence shown here is derived from an EMBL/GenBank/DDBJ whole genome shotgun (WGS) entry which is preliminary data.</text>
</comment>
<dbReference type="PROSITE" id="PS51257">
    <property type="entry name" value="PROKAR_LIPOPROTEIN"/>
    <property type="match status" value="1"/>
</dbReference>
<dbReference type="HAMAP" id="MF_01481">
    <property type="entry name" value="PSII_Psb27"/>
    <property type="match status" value="1"/>
</dbReference>
<dbReference type="GO" id="GO:0009523">
    <property type="term" value="C:photosystem II"/>
    <property type="evidence" value="ECO:0007669"/>
    <property type="project" value="InterPro"/>
</dbReference>
<keyword evidence="1" id="KW-0793">Thylakoid</keyword>
<dbReference type="Gene3D" id="1.20.58.810">
    <property type="entry name" value="Photosystem II Pbs27"/>
    <property type="match status" value="1"/>
</dbReference>
<comment type="subcellular location">
    <subcellularLocation>
        <location evidence="1">Cellular thylakoid membrane</location>
        <topology evidence="1">Lipid-anchor</topology>
        <orientation evidence="1">Lumenal side</orientation>
    </subcellularLocation>
    <text evidence="1">Associated with PSII on the lumenal side of the thylakoid membrane.</text>
</comment>
<dbReference type="AlphaFoldDB" id="A0A1U7J2Q3"/>